<evidence type="ECO:0000259" key="1">
    <source>
        <dbReference type="Pfam" id="PF13577"/>
    </source>
</evidence>
<organism evidence="2 3">
    <name type="scientific">Novosphingobium aquae</name>
    <dbReference type="NCBI Taxonomy" id="3133435"/>
    <lineage>
        <taxon>Bacteria</taxon>
        <taxon>Pseudomonadati</taxon>
        <taxon>Pseudomonadota</taxon>
        <taxon>Alphaproteobacteria</taxon>
        <taxon>Sphingomonadales</taxon>
        <taxon>Sphingomonadaceae</taxon>
        <taxon>Novosphingobium</taxon>
    </lineage>
</organism>
<evidence type="ECO:0000313" key="3">
    <source>
        <dbReference type="Proteomes" id="UP001379235"/>
    </source>
</evidence>
<dbReference type="InterPro" id="IPR032710">
    <property type="entry name" value="NTF2-like_dom_sf"/>
</dbReference>
<keyword evidence="3" id="KW-1185">Reference proteome</keyword>
<sequence length="153" mass="16883">MTEPERLAAIEAVRNVKAAYFRGVDTEDGDLVRSILAADCRLDYRGCCADPKSGIDFMPAMNIVLKGRDNWVSGAFAKAGITSVHQGHQAEIEVTGPGTARATWAMTDRLFMPPGTPFALMQGFGFYHETYVREQDGWKIATLSIERIRVEAL</sequence>
<dbReference type="Proteomes" id="UP001379235">
    <property type="component" value="Unassembled WGS sequence"/>
</dbReference>
<accession>A0ABU8S894</accession>
<feature type="domain" description="SnoaL-like" evidence="1">
    <location>
        <begin position="5"/>
        <end position="142"/>
    </location>
</feature>
<protein>
    <submittedName>
        <fullName evidence="2">Nuclear transport factor 2 family protein</fullName>
    </submittedName>
</protein>
<dbReference type="Gene3D" id="3.10.450.50">
    <property type="match status" value="1"/>
</dbReference>
<proteinExistence type="predicted"/>
<dbReference type="RefSeq" id="WP_339966615.1">
    <property type="nucleotide sequence ID" value="NZ_JBBHJY010000004.1"/>
</dbReference>
<reference evidence="2 3" key="1">
    <citation type="submission" date="2024-03" db="EMBL/GenBank/DDBJ databases">
        <authorList>
            <person name="Jo J.-H."/>
        </authorList>
    </citation>
    <scope>NUCLEOTIDE SEQUENCE [LARGE SCALE GENOMIC DNA]</scope>
    <source>
        <strain evidence="2 3">AS3R-12</strain>
    </source>
</reference>
<dbReference type="EMBL" id="JBBHJY010000004">
    <property type="protein sequence ID" value="MEJ6010136.1"/>
    <property type="molecule type" value="Genomic_DNA"/>
</dbReference>
<dbReference type="InterPro" id="IPR037401">
    <property type="entry name" value="SnoaL-like"/>
</dbReference>
<gene>
    <name evidence="2" type="ORF">WG900_09395</name>
</gene>
<dbReference type="SUPFAM" id="SSF54427">
    <property type="entry name" value="NTF2-like"/>
    <property type="match status" value="1"/>
</dbReference>
<comment type="caution">
    <text evidence="2">The sequence shown here is derived from an EMBL/GenBank/DDBJ whole genome shotgun (WGS) entry which is preliminary data.</text>
</comment>
<dbReference type="Pfam" id="PF13577">
    <property type="entry name" value="SnoaL_4"/>
    <property type="match status" value="1"/>
</dbReference>
<evidence type="ECO:0000313" key="2">
    <source>
        <dbReference type="EMBL" id="MEJ6010136.1"/>
    </source>
</evidence>
<name>A0ABU8S894_9SPHN</name>